<name>A0A9X9F5K2_BACCE</name>
<organism evidence="1 2">
    <name type="scientific">Bacillus cereus</name>
    <dbReference type="NCBI Taxonomy" id="1396"/>
    <lineage>
        <taxon>Bacteria</taxon>
        <taxon>Bacillati</taxon>
        <taxon>Bacillota</taxon>
        <taxon>Bacilli</taxon>
        <taxon>Bacillales</taxon>
        <taxon>Bacillaceae</taxon>
        <taxon>Bacillus</taxon>
        <taxon>Bacillus cereus group</taxon>
    </lineage>
</organism>
<dbReference type="EMBL" id="SZOH01001317">
    <property type="protein sequence ID" value="TKJ01429.1"/>
    <property type="molecule type" value="Genomic_DNA"/>
</dbReference>
<evidence type="ECO:0000313" key="1">
    <source>
        <dbReference type="EMBL" id="TKJ01429.1"/>
    </source>
</evidence>
<protein>
    <submittedName>
        <fullName evidence="1">Uncharacterized protein</fullName>
    </submittedName>
</protein>
<feature type="non-terminal residue" evidence="1">
    <location>
        <position position="76"/>
    </location>
</feature>
<dbReference type="AlphaFoldDB" id="A0A9X9F5K2"/>
<comment type="caution">
    <text evidence="1">The sequence shown here is derived from an EMBL/GenBank/DDBJ whole genome shotgun (WGS) entry which is preliminary data.</text>
</comment>
<sequence length="76" mass="8877">MARRTEEINRDLIDKGLFFSLNKAQLARHYISNDLETDVFNLDIEKVLKIIGEQYQLEGLADEEEGIYHLVAHEIM</sequence>
<dbReference type="Proteomes" id="UP000308444">
    <property type="component" value="Unassembled WGS sequence"/>
</dbReference>
<accession>A0A9X9F5K2</accession>
<gene>
    <name evidence="1" type="ORF">FC695_19125</name>
</gene>
<reference evidence="1 2" key="1">
    <citation type="journal article" date="2019" name="Environ. Microbiol.">
        <title>An active ?-lactamase is a part of an orchestrated cell wall stress resistance network of Bacillus subtilis and related rhizosphere species.</title>
        <authorList>
            <person name="Bucher T."/>
            <person name="Keren-Paz A."/>
            <person name="Hausser J."/>
            <person name="Olender T."/>
            <person name="Cytryn E."/>
            <person name="Kolodkin-Gal I."/>
        </authorList>
    </citation>
    <scope>NUCLEOTIDE SEQUENCE [LARGE SCALE GENOMIC DNA]</scope>
    <source>
        <strain evidence="1 2">I32</strain>
    </source>
</reference>
<proteinExistence type="predicted"/>
<evidence type="ECO:0000313" key="2">
    <source>
        <dbReference type="Proteomes" id="UP000308444"/>
    </source>
</evidence>